<dbReference type="SUPFAM" id="SSF53067">
    <property type="entry name" value="Actin-like ATPase domain"/>
    <property type="match status" value="1"/>
</dbReference>
<dbReference type="PANTHER" id="PTHR19375">
    <property type="entry name" value="HEAT SHOCK PROTEIN 70KDA"/>
    <property type="match status" value="1"/>
</dbReference>
<dbReference type="Pfam" id="PF00012">
    <property type="entry name" value="HSP70"/>
    <property type="match status" value="1"/>
</dbReference>
<evidence type="ECO:0000313" key="5">
    <source>
        <dbReference type="Proteomes" id="UP000823405"/>
    </source>
</evidence>
<dbReference type="GO" id="GO:0005524">
    <property type="term" value="F:ATP binding"/>
    <property type="evidence" value="ECO:0007669"/>
    <property type="project" value="UniProtKB-KW"/>
</dbReference>
<evidence type="ECO:0000256" key="1">
    <source>
        <dbReference type="ARBA" id="ARBA00022741"/>
    </source>
</evidence>
<dbReference type="Gene3D" id="3.90.640.10">
    <property type="entry name" value="Actin, Chain A, domain 4"/>
    <property type="match status" value="1"/>
</dbReference>
<dbReference type="InterPro" id="IPR043129">
    <property type="entry name" value="ATPase_NBD"/>
</dbReference>
<keyword evidence="5" id="KW-1185">Reference proteome</keyword>
<comment type="caution">
    <text evidence="4">The sequence shown here is derived from an EMBL/GenBank/DDBJ whole genome shotgun (WGS) entry which is preliminary data.</text>
</comment>
<gene>
    <name evidence="4" type="primary">KAR2_1</name>
    <name evidence="4" type="ORF">BGZ97_001168</name>
</gene>
<dbReference type="InterPro" id="IPR013126">
    <property type="entry name" value="Hsp_70_fam"/>
</dbReference>
<evidence type="ECO:0000256" key="2">
    <source>
        <dbReference type="ARBA" id="ARBA00022840"/>
    </source>
</evidence>
<proteinExistence type="inferred from homology"/>
<dbReference type="InterPro" id="IPR029047">
    <property type="entry name" value="HSP70_peptide-bd_sf"/>
</dbReference>
<organism evidence="4 5">
    <name type="scientific">Linnemannia gamsii</name>
    <dbReference type="NCBI Taxonomy" id="64522"/>
    <lineage>
        <taxon>Eukaryota</taxon>
        <taxon>Fungi</taxon>
        <taxon>Fungi incertae sedis</taxon>
        <taxon>Mucoromycota</taxon>
        <taxon>Mortierellomycotina</taxon>
        <taxon>Mortierellomycetes</taxon>
        <taxon>Mortierellales</taxon>
        <taxon>Mortierellaceae</taxon>
        <taxon>Linnemannia</taxon>
    </lineage>
</organism>
<dbReference type="FunFam" id="3.90.640.10:FF:000003">
    <property type="entry name" value="Molecular chaperone DnaK"/>
    <property type="match status" value="1"/>
</dbReference>
<dbReference type="EMBL" id="JAAAIN010001231">
    <property type="protein sequence ID" value="KAG0305272.1"/>
    <property type="molecule type" value="Genomic_DNA"/>
</dbReference>
<accession>A0A9P6UJB0</accession>
<sequence>MSVLVGDNGLAFGDNGEPTIISIGPGTRSMSGSLESNWTTGGFLLIKDGTDEALYVHPSNTYFNLDLPTALRSEYEYDNRPNITGYQAFTLIDITSKYLQGLVTSAQSILEQNITLAVVVFPDGQNVRTTAKEIINHKFKGNYTHYDSVVVGRFNSPWSEARMLAEALAGVGAQGIYSEQLRKTSAAIFPFSHHMEYSRGVLVYRLGSSTFEVSVLKVDGGSTYTMSSVYDQRLGGNDFNQRVVDHLLLAHKNKTSQELHSEDMYLLRLGNEVEKAKRVLSVQDVVRIEIESPHPGGQDLSEQLTRSQFEDLNMDLFTKTITAIDQAIKDSVVYTKDDIQDIVFSGGSANIPFLQLAVREYFGRHKRYHGSNHPETTVVSGAAKRGHWYQDERHYGGIECCLGERRRTLGIETTGGVMFKYTDRTSGLHIDKMYTFSTVLDNQDRVIIRVFSGNGKWTNQNTFLGGVELTGIAPSPKGVPQIRVRLSTYSCGRSINLNVMDVASGRTNATIFPLWPRFDDFEEKINYGMLEGGAFELEPAGKLILLPEYQ</sequence>
<evidence type="ECO:0000256" key="3">
    <source>
        <dbReference type="RuleBase" id="RU003322"/>
    </source>
</evidence>
<reference evidence="4" key="1">
    <citation type="journal article" date="2020" name="Fungal Divers.">
        <title>Resolving the Mortierellaceae phylogeny through synthesis of multi-gene phylogenetics and phylogenomics.</title>
        <authorList>
            <person name="Vandepol N."/>
            <person name="Liber J."/>
            <person name="Desiro A."/>
            <person name="Na H."/>
            <person name="Kennedy M."/>
            <person name="Barry K."/>
            <person name="Grigoriev I.V."/>
            <person name="Miller A.N."/>
            <person name="O'Donnell K."/>
            <person name="Stajich J.E."/>
            <person name="Bonito G."/>
        </authorList>
    </citation>
    <scope>NUCLEOTIDE SEQUENCE</scope>
    <source>
        <strain evidence="4">NVP60</strain>
    </source>
</reference>
<dbReference type="Gene3D" id="2.60.34.10">
    <property type="entry name" value="Substrate Binding Domain Of DNAk, Chain A, domain 1"/>
    <property type="match status" value="1"/>
</dbReference>
<dbReference type="Proteomes" id="UP000823405">
    <property type="component" value="Unassembled WGS sequence"/>
</dbReference>
<evidence type="ECO:0000313" key="4">
    <source>
        <dbReference type="EMBL" id="KAG0305272.1"/>
    </source>
</evidence>
<dbReference type="GO" id="GO:0140662">
    <property type="term" value="F:ATP-dependent protein folding chaperone"/>
    <property type="evidence" value="ECO:0007669"/>
    <property type="project" value="InterPro"/>
</dbReference>
<keyword evidence="2 3" id="KW-0067">ATP-binding</keyword>
<comment type="similarity">
    <text evidence="3">Belongs to the heat shock protein 70 family.</text>
</comment>
<dbReference type="OrthoDB" id="2430612at2759"/>
<dbReference type="PRINTS" id="PR00301">
    <property type="entry name" value="HEATSHOCK70"/>
</dbReference>
<protein>
    <submittedName>
        <fullName evidence="4">ATPase with role in protein import into the ER</fullName>
    </submittedName>
</protein>
<dbReference type="SUPFAM" id="SSF100920">
    <property type="entry name" value="Heat shock protein 70kD (HSP70), peptide-binding domain"/>
    <property type="match status" value="1"/>
</dbReference>
<dbReference type="Gene3D" id="3.30.420.40">
    <property type="match status" value="2"/>
</dbReference>
<keyword evidence="1 3" id="KW-0547">Nucleotide-binding</keyword>
<dbReference type="AlphaFoldDB" id="A0A9P6UJB0"/>
<name>A0A9P6UJB0_9FUNG</name>